<evidence type="ECO:0000313" key="8">
    <source>
        <dbReference type="RefSeq" id="XP_027341413.1"/>
    </source>
</evidence>
<sequence length="497" mass="52733">MEDENGLELSLGLSCGGSSIKPKNGSSSDTRAKKAVRRGKMVDDFKTIFDAGPQKPNSTNDNKKIDISKPHKNFFSDLSKAKELKEENASLNLNGRGFWVANSNKPVQIEDDKQLETGIKRKMSFDEIKHRKKHEIDVHTRTSHISVTGDGLTAENEDVADSETENSNSMPILCDVDGPKQFIRVGASSDVPKDIRGVAVSSATDLNGEKRFTGSSGKDFKHANLTYGSSFSVQQVNMMNAPYPLSMKDPNSVHAPNPQISGAMHAMSTATGELSGAQPVSNGSLPVMFGYSSVQLSKLGKDNTWGGVTVSQQPHPSFTGSGPPNTAAICGISHNTFEAMPSEVRTSEMSKGDGIHSKQHHVAEESSSSQPEDVIVSITNLTAKNALDQSTGEGSSIDFSIIKLGVAADVKFSGGGSCPNLPWVSTTGSGPNGRTISGVTYKSSTNQIRIVCACHGSHMTPEEFVRHANEDQTQASPEGSAVLGTVANGNPPASARS</sequence>
<evidence type="ECO:0000313" key="7">
    <source>
        <dbReference type="Proteomes" id="UP000694853"/>
    </source>
</evidence>
<keyword evidence="3 4" id="KW-0539">Nucleus</keyword>
<dbReference type="PANTHER" id="PTHR31413:SF12">
    <property type="entry name" value="AFP HOMOLOG 2"/>
    <property type="match status" value="1"/>
</dbReference>
<evidence type="ECO:0000256" key="5">
    <source>
        <dbReference type="SAM" id="MobiDB-lite"/>
    </source>
</evidence>
<evidence type="ECO:0000256" key="1">
    <source>
        <dbReference type="ARBA" id="ARBA00004123"/>
    </source>
</evidence>
<dbReference type="GeneID" id="113854559"/>
<dbReference type="InterPro" id="IPR032308">
    <property type="entry name" value="TDBD"/>
</dbReference>
<evidence type="ECO:0000256" key="3">
    <source>
        <dbReference type="ARBA" id="ARBA00023242"/>
    </source>
</evidence>
<dbReference type="GO" id="GO:0045892">
    <property type="term" value="P:negative regulation of DNA-templated transcription"/>
    <property type="evidence" value="ECO:0007669"/>
    <property type="project" value="TreeGrafter"/>
</dbReference>
<feature type="compositionally biased region" description="Low complexity" evidence="5">
    <location>
        <begin position="7"/>
        <end position="19"/>
    </location>
</feature>
<evidence type="ECO:0000259" key="6">
    <source>
        <dbReference type="Pfam" id="PF16135"/>
    </source>
</evidence>
<proteinExistence type="inferred from homology"/>
<dbReference type="AlphaFoldDB" id="A0A8B8KDY1"/>
<feature type="region of interest" description="Disordered" evidence="5">
    <location>
        <begin position="348"/>
        <end position="371"/>
    </location>
</feature>
<feature type="compositionally biased region" description="Basic and acidic residues" evidence="5">
    <location>
        <begin position="348"/>
        <end position="364"/>
    </location>
</feature>
<reference evidence="8" key="2">
    <citation type="submission" date="2025-08" db="UniProtKB">
        <authorList>
            <consortium name="RefSeq"/>
        </authorList>
    </citation>
    <scope>IDENTIFICATION</scope>
    <source>
        <tissue evidence="8">Young leaves</tissue>
    </source>
</reference>
<feature type="domain" description="Tify" evidence="6">
    <location>
        <begin position="449"/>
        <end position="472"/>
    </location>
</feature>
<dbReference type="InterPro" id="IPR031307">
    <property type="entry name" value="Ninja_fam"/>
</dbReference>
<evidence type="ECO:0000256" key="4">
    <source>
        <dbReference type="RuleBase" id="RU369029"/>
    </source>
</evidence>
<dbReference type="KEGG" id="aprc:113854559"/>
<protein>
    <recommendedName>
        <fullName evidence="4">Ninja-family protein</fullName>
    </recommendedName>
    <alternativeName>
        <fullName evidence="4">ABI-binding protein</fullName>
    </alternativeName>
</protein>
<gene>
    <name evidence="8" type="primary">LOC113854559</name>
</gene>
<comment type="subcellular location">
    <subcellularLocation>
        <location evidence="1 4">Nucleus</location>
    </subcellularLocation>
</comment>
<name>A0A8B8KDY1_ABRPR</name>
<feature type="region of interest" description="Disordered" evidence="5">
    <location>
        <begin position="1"/>
        <end position="68"/>
    </location>
</feature>
<dbReference type="Proteomes" id="UP000694853">
    <property type="component" value="Unplaced"/>
</dbReference>
<dbReference type="OrthoDB" id="1936656at2759"/>
<evidence type="ECO:0000256" key="2">
    <source>
        <dbReference type="ARBA" id="ARBA00006081"/>
    </source>
</evidence>
<dbReference type="RefSeq" id="XP_027341413.1">
    <property type="nucleotide sequence ID" value="XM_027485612.1"/>
</dbReference>
<comment type="function">
    <text evidence="4">Acts as a negative regulator of abscisic acid (ABA) response.</text>
</comment>
<dbReference type="PANTHER" id="PTHR31413">
    <property type="entry name" value="AFP HOMOLOG 2"/>
    <property type="match status" value="1"/>
</dbReference>
<comment type="similarity">
    <text evidence="2 4">Belongs to the Ninja family.</text>
</comment>
<dbReference type="GO" id="GO:0009867">
    <property type="term" value="P:jasmonic acid mediated signaling pathway"/>
    <property type="evidence" value="ECO:0007669"/>
    <property type="project" value="TreeGrafter"/>
</dbReference>
<organism evidence="7 8">
    <name type="scientific">Abrus precatorius</name>
    <name type="common">Indian licorice</name>
    <name type="synonym">Glycine abrus</name>
    <dbReference type="NCBI Taxonomy" id="3816"/>
    <lineage>
        <taxon>Eukaryota</taxon>
        <taxon>Viridiplantae</taxon>
        <taxon>Streptophyta</taxon>
        <taxon>Embryophyta</taxon>
        <taxon>Tracheophyta</taxon>
        <taxon>Spermatophyta</taxon>
        <taxon>Magnoliopsida</taxon>
        <taxon>eudicotyledons</taxon>
        <taxon>Gunneridae</taxon>
        <taxon>Pentapetalae</taxon>
        <taxon>rosids</taxon>
        <taxon>fabids</taxon>
        <taxon>Fabales</taxon>
        <taxon>Fabaceae</taxon>
        <taxon>Papilionoideae</taxon>
        <taxon>50 kb inversion clade</taxon>
        <taxon>NPAAA clade</taxon>
        <taxon>indigoferoid/millettioid clade</taxon>
        <taxon>Abreae</taxon>
        <taxon>Abrus</taxon>
    </lineage>
</organism>
<keyword evidence="7" id="KW-1185">Reference proteome</keyword>
<reference evidence="7" key="1">
    <citation type="journal article" date="2019" name="Toxins">
        <title>Detection of Abrin-Like and Prepropulchellin-Like Toxin Genes and Transcripts Using Whole Genome Sequencing and Full-Length Transcript Sequencing of Abrus precatorius.</title>
        <authorList>
            <person name="Hovde B.T."/>
            <person name="Daligault H.E."/>
            <person name="Hanschen E.R."/>
            <person name="Kunde Y.A."/>
            <person name="Johnson M.B."/>
            <person name="Starkenburg S.R."/>
            <person name="Johnson S.L."/>
        </authorList>
    </citation>
    <scope>NUCLEOTIDE SEQUENCE [LARGE SCALE GENOMIC DNA]</scope>
</reference>
<feature type="region of interest" description="Disordered" evidence="5">
    <location>
        <begin position="469"/>
        <end position="497"/>
    </location>
</feature>
<accession>A0A8B8KDY1</accession>
<dbReference type="Pfam" id="PF16135">
    <property type="entry name" value="TDBD"/>
    <property type="match status" value="1"/>
</dbReference>
<dbReference type="GO" id="GO:0005634">
    <property type="term" value="C:nucleus"/>
    <property type="evidence" value="ECO:0007669"/>
    <property type="project" value="UniProtKB-SubCell"/>
</dbReference>